<reference evidence="2" key="1">
    <citation type="journal article" date="2020" name="Stud. Mycol.">
        <title>101 Dothideomycetes genomes: a test case for predicting lifestyles and emergence of pathogens.</title>
        <authorList>
            <person name="Haridas S."/>
            <person name="Albert R."/>
            <person name="Binder M."/>
            <person name="Bloem J."/>
            <person name="Labutti K."/>
            <person name="Salamov A."/>
            <person name="Andreopoulos B."/>
            <person name="Baker S."/>
            <person name="Barry K."/>
            <person name="Bills G."/>
            <person name="Bluhm B."/>
            <person name="Cannon C."/>
            <person name="Castanera R."/>
            <person name="Culley D."/>
            <person name="Daum C."/>
            <person name="Ezra D."/>
            <person name="Gonzalez J."/>
            <person name="Henrissat B."/>
            <person name="Kuo A."/>
            <person name="Liang C."/>
            <person name="Lipzen A."/>
            <person name="Lutzoni F."/>
            <person name="Magnuson J."/>
            <person name="Mondo S."/>
            <person name="Nolan M."/>
            <person name="Ohm R."/>
            <person name="Pangilinan J."/>
            <person name="Park H.-J."/>
            <person name="Ramirez L."/>
            <person name="Alfaro M."/>
            <person name="Sun H."/>
            <person name="Tritt A."/>
            <person name="Yoshinaga Y."/>
            <person name="Zwiers L.-H."/>
            <person name="Turgeon B."/>
            <person name="Goodwin S."/>
            <person name="Spatafora J."/>
            <person name="Crous P."/>
            <person name="Grigoriev I."/>
        </authorList>
    </citation>
    <scope>NUCLEOTIDE SEQUENCE</scope>
    <source>
        <strain evidence="2">CBS 269.34</strain>
    </source>
</reference>
<gene>
    <name evidence="2" type="ORF">BU16DRAFT_141880</name>
</gene>
<feature type="region of interest" description="Disordered" evidence="1">
    <location>
        <begin position="65"/>
        <end position="84"/>
    </location>
</feature>
<accession>A0A6A6QG77</accession>
<protein>
    <submittedName>
        <fullName evidence="2">Uncharacterized protein</fullName>
    </submittedName>
</protein>
<name>A0A6A6QG77_9PEZI</name>
<proteinExistence type="predicted"/>
<dbReference type="AlphaFoldDB" id="A0A6A6QG77"/>
<evidence type="ECO:0000313" key="2">
    <source>
        <dbReference type="EMBL" id="KAF2491034.1"/>
    </source>
</evidence>
<feature type="region of interest" description="Disordered" evidence="1">
    <location>
        <begin position="98"/>
        <end position="123"/>
    </location>
</feature>
<dbReference type="Proteomes" id="UP000799750">
    <property type="component" value="Unassembled WGS sequence"/>
</dbReference>
<evidence type="ECO:0000256" key="1">
    <source>
        <dbReference type="SAM" id="MobiDB-lite"/>
    </source>
</evidence>
<dbReference type="EMBL" id="MU004196">
    <property type="protein sequence ID" value="KAF2491034.1"/>
    <property type="molecule type" value="Genomic_DNA"/>
</dbReference>
<sequence>MNAWGKQAGRLHGHLAAWGLTAAVCAIPATMANSRWKHMQVNSSSALDWMQVQGLCLHELRALQSASPTSPHSEGKEARRAARRRRELRYHIFAAGSDRKRPANASTSGDCSRCRGEAWVNGE</sequence>
<evidence type="ECO:0000313" key="3">
    <source>
        <dbReference type="Proteomes" id="UP000799750"/>
    </source>
</evidence>
<keyword evidence="3" id="KW-1185">Reference proteome</keyword>
<organism evidence="2 3">
    <name type="scientific">Lophium mytilinum</name>
    <dbReference type="NCBI Taxonomy" id="390894"/>
    <lineage>
        <taxon>Eukaryota</taxon>
        <taxon>Fungi</taxon>
        <taxon>Dikarya</taxon>
        <taxon>Ascomycota</taxon>
        <taxon>Pezizomycotina</taxon>
        <taxon>Dothideomycetes</taxon>
        <taxon>Pleosporomycetidae</taxon>
        <taxon>Mytilinidiales</taxon>
        <taxon>Mytilinidiaceae</taxon>
        <taxon>Lophium</taxon>
    </lineage>
</organism>